<feature type="transmembrane region" description="Helical" evidence="1">
    <location>
        <begin position="219"/>
        <end position="237"/>
    </location>
</feature>
<feature type="transmembrane region" description="Helical" evidence="1">
    <location>
        <begin position="243"/>
        <end position="265"/>
    </location>
</feature>
<feature type="transmembrane region" description="Helical" evidence="1">
    <location>
        <begin position="57"/>
        <end position="75"/>
    </location>
</feature>
<evidence type="ECO:0000259" key="2">
    <source>
        <dbReference type="SMART" id="SM00195"/>
    </source>
</evidence>
<dbReference type="SUPFAM" id="SSF52799">
    <property type="entry name" value="(Phosphotyrosine protein) phosphatases II"/>
    <property type="match status" value="1"/>
</dbReference>
<sequence length="443" mass="49563">MTEGGRPWRRALLWLALLGPFFFLSYGFANAMAARLPFVPSIVFDWEARIPFQAWTIVPYWSIDLFYVASFFVCTQRAELDAHARRLLTAQLLSVACFLLWPLRFSLERPDTDGVFGWLFDVLLGFDKPFNQAPSLHIVLLVVLWVRFQQHLHGLWRTALHVWFALIGLSVLTTWQHHFIDVPTGVAVGWLCVWLWPLQGSSPLRHWQWAREPTRWRLAVLYLAGSAGCAALAWAVGGWAMWLAWPALSLLLVALAYAGLGIAVFQKQEDGRLSMAATWLLAPYLGAAWLNARWWTRRAPQPQLVIDGVWLGRLPDADATLTVATVVDVCAELPFRTRVRHYRSVPMLDLATPSPAALRQAADAIAHGRRRGEVLVCCALGYSRSAAAVATWLCRSGHTASADAAITLLAQDCPRIVLHARHRRAIEQAVREGAANGQTQVNA</sequence>
<evidence type="ECO:0000256" key="1">
    <source>
        <dbReference type="SAM" id="Phobius"/>
    </source>
</evidence>
<dbReference type="Gene3D" id="3.90.190.10">
    <property type="entry name" value="Protein tyrosine phosphatase superfamily"/>
    <property type="match status" value="1"/>
</dbReference>
<dbReference type="InterPro" id="IPR029021">
    <property type="entry name" value="Prot-tyrosine_phosphatase-like"/>
</dbReference>
<gene>
    <name evidence="3" type="ORF">E5352_08655</name>
</gene>
<dbReference type="CDD" id="cd03386">
    <property type="entry name" value="PAP2_Aur1_like"/>
    <property type="match status" value="1"/>
</dbReference>
<protein>
    <submittedName>
        <fullName evidence="3">Phosphatase PAP2 family protein</fullName>
    </submittedName>
</protein>
<reference evidence="3 4" key="1">
    <citation type="submission" date="2019-04" db="EMBL/GenBank/DDBJ databases">
        <title>Microbes associate with the intestines of laboratory mice.</title>
        <authorList>
            <person name="Navarre W."/>
            <person name="Wong E."/>
            <person name="Huang K."/>
            <person name="Tropini C."/>
            <person name="Ng K."/>
            <person name="Yu B."/>
        </authorList>
    </citation>
    <scope>NUCLEOTIDE SEQUENCE [LARGE SCALE GENOMIC DNA]</scope>
    <source>
        <strain evidence="3 4">NM62_B4-13</strain>
    </source>
</reference>
<evidence type="ECO:0000313" key="3">
    <source>
        <dbReference type="EMBL" id="TGY34505.1"/>
    </source>
</evidence>
<dbReference type="AlphaFoldDB" id="A0A4S2D0L9"/>
<proteinExistence type="predicted"/>
<dbReference type="PANTHER" id="PTHR47216">
    <property type="match status" value="1"/>
</dbReference>
<name>A0A4S2D0L9_STEMA</name>
<evidence type="ECO:0000313" key="4">
    <source>
        <dbReference type="Proteomes" id="UP000306631"/>
    </source>
</evidence>
<feature type="domain" description="Tyrosine-protein phosphatase" evidence="2">
    <location>
        <begin position="301"/>
        <end position="432"/>
    </location>
</feature>
<organism evidence="3 4">
    <name type="scientific">Stenotrophomonas maltophilia</name>
    <name type="common">Pseudomonas maltophilia</name>
    <name type="synonym">Xanthomonas maltophilia</name>
    <dbReference type="NCBI Taxonomy" id="40324"/>
    <lineage>
        <taxon>Bacteria</taxon>
        <taxon>Pseudomonadati</taxon>
        <taxon>Pseudomonadota</taxon>
        <taxon>Gammaproteobacteria</taxon>
        <taxon>Lysobacterales</taxon>
        <taxon>Lysobacteraceae</taxon>
        <taxon>Stenotrophomonas</taxon>
        <taxon>Stenotrophomonas maltophilia group</taxon>
    </lineage>
</organism>
<feature type="transmembrane region" description="Helical" evidence="1">
    <location>
        <begin position="179"/>
        <end position="198"/>
    </location>
</feature>
<feature type="transmembrane region" description="Helical" evidence="1">
    <location>
        <begin position="155"/>
        <end position="173"/>
    </location>
</feature>
<dbReference type="RefSeq" id="WP_136004557.1">
    <property type="nucleotide sequence ID" value="NZ_SRYW01000006.1"/>
</dbReference>
<keyword evidence="1" id="KW-0472">Membrane</keyword>
<dbReference type="OrthoDB" id="256494at2"/>
<keyword evidence="1" id="KW-0812">Transmembrane</keyword>
<dbReference type="Pfam" id="PF00782">
    <property type="entry name" value="DSPc"/>
    <property type="match status" value="1"/>
</dbReference>
<accession>A0A4S2D0L9</accession>
<feature type="transmembrane region" description="Helical" evidence="1">
    <location>
        <begin position="277"/>
        <end position="295"/>
    </location>
</feature>
<comment type="caution">
    <text evidence="3">The sequence shown here is derived from an EMBL/GenBank/DDBJ whole genome shotgun (WGS) entry which is preliminary data.</text>
</comment>
<dbReference type="Proteomes" id="UP000306631">
    <property type="component" value="Unassembled WGS sequence"/>
</dbReference>
<dbReference type="InterPro" id="IPR000340">
    <property type="entry name" value="Dual-sp_phosphatase_cat-dom"/>
</dbReference>
<feature type="transmembrane region" description="Helical" evidence="1">
    <location>
        <begin position="87"/>
        <end position="103"/>
    </location>
</feature>
<dbReference type="EMBL" id="SRYW01000006">
    <property type="protein sequence ID" value="TGY34505.1"/>
    <property type="molecule type" value="Genomic_DNA"/>
</dbReference>
<keyword evidence="1" id="KW-1133">Transmembrane helix</keyword>
<dbReference type="InterPro" id="IPR020422">
    <property type="entry name" value="TYR_PHOSPHATASE_DUAL_dom"/>
</dbReference>
<feature type="transmembrane region" description="Helical" evidence="1">
    <location>
        <begin position="130"/>
        <end position="148"/>
    </location>
</feature>
<dbReference type="PANTHER" id="PTHR47216:SF4">
    <property type="entry name" value="OS01G0859400 PROTEIN"/>
    <property type="match status" value="1"/>
</dbReference>
<dbReference type="SMART" id="SM00195">
    <property type="entry name" value="DSPc"/>
    <property type="match status" value="1"/>
</dbReference>